<comment type="caution">
    <text evidence="1">The sequence shown here is derived from an EMBL/GenBank/DDBJ whole genome shotgun (WGS) entry which is preliminary data.</text>
</comment>
<sequence length="86" mass="9102">MQVQSRAQLQMSSLSRLDEHKGVARQVAQVRTAWRGAAHSLPAIQAGPKGSIIAVARIVPAGIEVRGGSVHYANFATAVWTRSAVA</sequence>
<dbReference type="AlphaFoldDB" id="A0A080ZPN2"/>
<proteinExistence type="predicted"/>
<gene>
    <name evidence="1" type="ORF">F444_14595</name>
</gene>
<evidence type="ECO:0000313" key="1">
    <source>
        <dbReference type="EMBL" id="ETO68593.1"/>
    </source>
</evidence>
<accession>A0A080ZPN2</accession>
<protein>
    <submittedName>
        <fullName evidence="1">Uncharacterized protein</fullName>
    </submittedName>
</protein>
<reference evidence="1 2" key="1">
    <citation type="submission" date="2013-11" db="EMBL/GenBank/DDBJ databases">
        <title>The Genome Sequence of Phytophthora parasitica P1976.</title>
        <authorList>
            <consortium name="The Broad Institute Genomics Platform"/>
            <person name="Russ C."/>
            <person name="Tyler B."/>
            <person name="Panabieres F."/>
            <person name="Shan W."/>
            <person name="Tripathy S."/>
            <person name="Grunwald N."/>
            <person name="Machado M."/>
            <person name="Johnson C.S."/>
            <person name="Walker B."/>
            <person name="Young S."/>
            <person name="Zeng Q."/>
            <person name="Gargeya S."/>
            <person name="Fitzgerald M."/>
            <person name="Haas B."/>
            <person name="Abouelleil A."/>
            <person name="Allen A.W."/>
            <person name="Alvarado L."/>
            <person name="Arachchi H.M."/>
            <person name="Berlin A.M."/>
            <person name="Chapman S.B."/>
            <person name="Gainer-Dewar J."/>
            <person name="Goldberg J."/>
            <person name="Griggs A."/>
            <person name="Gujja S."/>
            <person name="Hansen M."/>
            <person name="Howarth C."/>
            <person name="Imamovic A."/>
            <person name="Ireland A."/>
            <person name="Larimer J."/>
            <person name="McCowan C."/>
            <person name="Murphy C."/>
            <person name="Pearson M."/>
            <person name="Poon T.W."/>
            <person name="Priest M."/>
            <person name="Roberts A."/>
            <person name="Saif S."/>
            <person name="Shea T."/>
            <person name="Sisk P."/>
            <person name="Sykes S."/>
            <person name="Wortman J."/>
            <person name="Nusbaum C."/>
            <person name="Birren B."/>
        </authorList>
    </citation>
    <scope>NUCLEOTIDE SEQUENCE [LARGE SCALE GENOMIC DNA]</scope>
    <source>
        <strain evidence="1 2">P1976</strain>
    </source>
</reference>
<dbReference type="Proteomes" id="UP000028582">
    <property type="component" value="Unassembled WGS sequence"/>
</dbReference>
<evidence type="ECO:0000313" key="2">
    <source>
        <dbReference type="Proteomes" id="UP000028582"/>
    </source>
</evidence>
<organism evidence="1 2">
    <name type="scientific">Phytophthora nicotianae P1976</name>
    <dbReference type="NCBI Taxonomy" id="1317066"/>
    <lineage>
        <taxon>Eukaryota</taxon>
        <taxon>Sar</taxon>
        <taxon>Stramenopiles</taxon>
        <taxon>Oomycota</taxon>
        <taxon>Peronosporomycetes</taxon>
        <taxon>Peronosporales</taxon>
        <taxon>Peronosporaceae</taxon>
        <taxon>Phytophthora</taxon>
    </lineage>
</organism>
<dbReference type="EMBL" id="ANJA01002627">
    <property type="protein sequence ID" value="ETO68593.1"/>
    <property type="molecule type" value="Genomic_DNA"/>
</dbReference>
<name>A0A080ZPN2_PHYNI</name>